<sequence length="349" mass="39058">MPSWTFLLHVLAFVGGALLVLSTLLAAIRSFVLPRNESVLITNWVFRSIRFLFSRLARLKKTYGSRDRVMALYAPVALVTLPAVWLVMVGLGYTAIFWALGEGDFDRCFRISNSSLFTLGSEEPSKGFLPNAVSYSEAGLGLLLVTLLISYLPTMYQAFSRRELVVARLELRAGAPASAVTLLEWLHRAGALQHDGVKWEEWESWFVEIEESHTSLGILAFFRSPQPGRSWVMAADIILDAAALLLSTVAAPRNPHGEICFKAGCISINRVYRYFEGAHANPEALPKARIEEPSGESFREAYAQLRAQGIPLEEDVEVCWHQYQELRSRYQPAIAYLGQLTMTPEIKAF</sequence>
<dbReference type="RefSeq" id="WP_149069757.1">
    <property type="nucleotide sequence ID" value="NZ_VTHL01000003.1"/>
</dbReference>
<evidence type="ECO:0000313" key="2">
    <source>
        <dbReference type="EMBL" id="TYZ12517.1"/>
    </source>
</evidence>
<keyword evidence="1" id="KW-0812">Transmembrane</keyword>
<feature type="transmembrane region" description="Helical" evidence="1">
    <location>
        <begin position="132"/>
        <end position="152"/>
    </location>
</feature>
<gene>
    <name evidence="2" type="ORF">FY528_04265</name>
</gene>
<reference evidence="2 3" key="1">
    <citation type="submission" date="2019-08" db="EMBL/GenBank/DDBJ databases">
        <authorList>
            <person name="Seo M.-J."/>
        </authorList>
    </citation>
    <scope>NUCLEOTIDE SEQUENCE [LARGE SCALE GENOMIC DNA]</scope>
    <source>
        <strain evidence="2 3">KIGAM108</strain>
    </source>
</reference>
<organism evidence="2 3">
    <name type="scientific">Hymenobacter lutimineralis</name>
    <dbReference type="NCBI Taxonomy" id="2606448"/>
    <lineage>
        <taxon>Bacteria</taxon>
        <taxon>Pseudomonadati</taxon>
        <taxon>Bacteroidota</taxon>
        <taxon>Cytophagia</taxon>
        <taxon>Cytophagales</taxon>
        <taxon>Hymenobacteraceae</taxon>
        <taxon>Hymenobacter</taxon>
    </lineage>
</organism>
<dbReference type="EMBL" id="VTHL01000003">
    <property type="protein sequence ID" value="TYZ12517.1"/>
    <property type="molecule type" value="Genomic_DNA"/>
</dbReference>
<name>A0A5D6VB36_9BACT</name>
<accession>A0A5D6VB36</accession>
<keyword evidence="1" id="KW-1133">Transmembrane helix</keyword>
<dbReference type="AlphaFoldDB" id="A0A5D6VB36"/>
<proteinExistence type="predicted"/>
<keyword evidence="1" id="KW-0472">Membrane</keyword>
<feature type="transmembrane region" description="Helical" evidence="1">
    <location>
        <begin position="70"/>
        <end position="100"/>
    </location>
</feature>
<comment type="caution">
    <text evidence="2">The sequence shown here is derived from an EMBL/GenBank/DDBJ whole genome shotgun (WGS) entry which is preliminary data.</text>
</comment>
<evidence type="ECO:0000313" key="3">
    <source>
        <dbReference type="Proteomes" id="UP000322791"/>
    </source>
</evidence>
<keyword evidence="3" id="KW-1185">Reference proteome</keyword>
<dbReference type="Proteomes" id="UP000322791">
    <property type="component" value="Unassembled WGS sequence"/>
</dbReference>
<evidence type="ECO:0000256" key="1">
    <source>
        <dbReference type="SAM" id="Phobius"/>
    </source>
</evidence>
<protein>
    <submittedName>
        <fullName evidence="2">YbjN domain-containing protein</fullName>
    </submittedName>
</protein>
<feature type="transmembrane region" description="Helical" evidence="1">
    <location>
        <begin position="6"/>
        <end position="28"/>
    </location>
</feature>